<dbReference type="FunFam" id="3.40.50.300:FF:000367">
    <property type="entry name" value="ABC transporter G family member 24"/>
    <property type="match status" value="1"/>
</dbReference>
<dbReference type="PROSITE" id="PS50893">
    <property type="entry name" value="ABC_TRANSPORTER_2"/>
    <property type="match status" value="1"/>
</dbReference>
<dbReference type="PANTHER" id="PTHR48041:SF91">
    <property type="entry name" value="ABC TRANSPORTER G FAMILY MEMBER 28"/>
    <property type="match status" value="1"/>
</dbReference>
<dbReference type="GO" id="GO:0016020">
    <property type="term" value="C:membrane"/>
    <property type="evidence" value="ECO:0007669"/>
    <property type="project" value="UniProtKB-SubCell"/>
</dbReference>
<dbReference type="GO" id="GO:0005524">
    <property type="term" value="F:ATP binding"/>
    <property type="evidence" value="ECO:0007669"/>
    <property type="project" value="UniProtKB-KW"/>
</dbReference>
<dbReference type="SMART" id="SM00382">
    <property type="entry name" value="AAA"/>
    <property type="match status" value="1"/>
</dbReference>
<name>A0A4P9WGG4_9FUNG</name>
<dbReference type="Gene3D" id="3.40.50.300">
    <property type="entry name" value="P-loop containing nucleotide triphosphate hydrolases"/>
    <property type="match status" value="1"/>
</dbReference>
<dbReference type="PROSITE" id="PS00211">
    <property type="entry name" value="ABC_TRANSPORTER_1"/>
    <property type="match status" value="1"/>
</dbReference>
<dbReference type="InterPro" id="IPR003439">
    <property type="entry name" value="ABC_transporter-like_ATP-bd"/>
</dbReference>
<feature type="transmembrane region" description="Helical" evidence="9">
    <location>
        <begin position="383"/>
        <end position="404"/>
    </location>
</feature>
<keyword evidence="12" id="KW-1185">Reference proteome</keyword>
<dbReference type="Pfam" id="PF00005">
    <property type="entry name" value="ABC_tran"/>
    <property type="match status" value="1"/>
</dbReference>
<evidence type="ECO:0000256" key="5">
    <source>
        <dbReference type="ARBA" id="ARBA00022840"/>
    </source>
</evidence>
<evidence type="ECO:0000256" key="3">
    <source>
        <dbReference type="ARBA" id="ARBA00022692"/>
    </source>
</evidence>
<feature type="transmembrane region" description="Helical" evidence="9">
    <location>
        <begin position="333"/>
        <end position="355"/>
    </location>
</feature>
<reference evidence="12" key="1">
    <citation type="journal article" date="2018" name="Nat. Microbiol.">
        <title>Leveraging single-cell genomics to expand the fungal tree of life.</title>
        <authorList>
            <person name="Ahrendt S.R."/>
            <person name="Quandt C.A."/>
            <person name="Ciobanu D."/>
            <person name="Clum A."/>
            <person name="Salamov A."/>
            <person name="Andreopoulos B."/>
            <person name="Cheng J.F."/>
            <person name="Woyke T."/>
            <person name="Pelin A."/>
            <person name="Henrissat B."/>
            <person name="Reynolds N.K."/>
            <person name="Benny G.L."/>
            <person name="Smith M.E."/>
            <person name="James T.Y."/>
            <person name="Grigoriev I.V."/>
        </authorList>
    </citation>
    <scope>NUCLEOTIDE SEQUENCE [LARGE SCALE GENOMIC DNA]</scope>
</reference>
<keyword evidence="6 9" id="KW-1133">Transmembrane helix</keyword>
<keyword evidence="4" id="KW-0547">Nucleotide-binding</keyword>
<keyword evidence="11" id="KW-0378">Hydrolase</keyword>
<accession>A0A4P9WGG4</accession>
<dbReference type="InterPro" id="IPR043926">
    <property type="entry name" value="ABCG_dom"/>
</dbReference>
<dbReference type="Pfam" id="PF19055">
    <property type="entry name" value="ABC2_membrane_7"/>
    <property type="match status" value="2"/>
</dbReference>
<proteinExistence type="predicted"/>
<dbReference type="SUPFAM" id="SSF52540">
    <property type="entry name" value="P-loop containing nucleoside triphosphate hydrolases"/>
    <property type="match status" value="1"/>
</dbReference>
<evidence type="ECO:0000256" key="4">
    <source>
        <dbReference type="ARBA" id="ARBA00022741"/>
    </source>
</evidence>
<dbReference type="OrthoDB" id="66620at2759"/>
<evidence type="ECO:0000256" key="2">
    <source>
        <dbReference type="ARBA" id="ARBA00022448"/>
    </source>
</evidence>
<feature type="transmembrane region" description="Helical" evidence="9">
    <location>
        <begin position="489"/>
        <end position="508"/>
    </location>
</feature>
<sequence length="591" mass="64516">MRINFRFEELGLKLANGKKVLQGVTGAVSAGKMTAIMGPSGAGKTTAMNVLMGKVARTGGRLFINDQEEEMQKFRKIIGYVPQEDIMLRELTVRENVLHAARIKVPASWSATDVEAFVDDILAALNLSHVAHSPIGDENTRGVSGGQRKRVNIAMELAGIPLALFLDEPTSGLDSTAALDVAEIMSQLTTLGLTIVAVIHQPRIEIFEKFDDVLMIAPGGRTAYLGPAKAAKGYFQDLGFEFDVNYNAADILMDILSGKGVNRERNFTVDDLVAEWETRRAASSPTPTSTSTSTSTSDPFLTHSRSLLATRGAPFLRQLLYCHNRYVTQQQRAIGTMFLELFVAVFAGSLIGYALNGEEMFVGLWKEPYSRVGPSPEDETVSLYGMLTGLAVALSGAPAAVNVFSNEKPVFWRETASGHSRVAYYLGKTIAATYRVALSALHFTAIYYVLAKPLVGFGMQYLILLGMFFGVYGMSAAISTLVLRENAALLSVVIAMFAAVFCGYGPSITDAKNGGFLFVLQMSFNKWAAEAQYSESLTPYGQVYDIEFSRERYGYAIDDVTVDLSICFAIGVVWRVIAFVLLVITHRDKQN</sequence>
<evidence type="ECO:0000256" key="8">
    <source>
        <dbReference type="SAM" id="MobiDB-lite"/>
    </source>
</evidence>
<evidence type="ECO:0000256" key="6">
    <source>
        <dbReference type="ARBA" id="ARBA00022989"/>
    </source>
</evidence>
<dbReference type="GO" id="GO:0016887">
    <property type="term" value="F:ATP hydrolysis activity"/>
    <property type="evidence" value="ECO:0007669"/>
    <property type="project" value="InterPro"/>
</dbReference>
<dbReference type="InterPro" id="IPR017871">
    <property type="entry name" value="ABC_transporter-like_CS"/>
</dbReference>
<dbReference type="PANTHER" id="PTHR48041">
    <property type="entry name" value="ABC TRANSPORTER G FAMILY MEMBER 28"/>
    <property type="match status" value="1"/>
</dbReference>
<keyword evidence="3 9" id="KW-0812">Transmembrane</keyword>
<evidence type="ECO:0000313" key="11">
    <source>
        <dbReference type="EMBL" id="RKO90120.1"/>
    </source>
</evidence>
<feature type="transmembrane region" description="Helical" evidence="9">
    <location>
        <begin position="425"/>
        <end position="449"/>
    </location>
</feature>
<keyword evidence="2" id="KW-0813">Transport</keyword>
<evidence type="ECO:0000259" key="10">
    <source>
        <dbReference type="PROSITE" id="PS50893"/>
    </source>
</evidence>
<dbReference type="InterPro" id="IPR027417">
    <property type="entry name" value="P-loop_NTPase"/>
</dbReference>
<dbReference type="Proteomes" id="UP000269721">
    <property type="component" value="Unassembled WGS sequence"/>
</dbReference>
<gene>
    <name evidence="11" type="ORF">BDK51DRAFT_15340</name>
</gene>
<dbReference type="InterPro" id="IPR003593">
    <property type="entry name" value="AAA+_ATPase"/>
</dbReference>
<evidence type="ECO:0000313" key="12">
    <source>
        <dbReference type="Proteomes" id="UP000269721"/>
    </source>
</evidence>
<dbReference type="EMBL" id="KZ995714">
    <property type="protein sequence ID" value="RKO90120.1"/>
    <property type="molecule type" value="Genomic_DNA"/>
</dbReference>
<comment type="subcellular location">
    <subcellularLocation>
        <location evidence="1">Membrane</location>
        <topology evidence="1">Multi-pass membrane protein</topology>
    </subcellularLocation>
</comment>
<keyword evidence="7 9" id="KW-0472">Membrane</keyword>
<feature type="transmembrane region" description="Helical" evidence="9">
    <location>
        <begin position="461"/>
        <end position="482"/>
    </location>
</feature>
<feature type="region of interest" description="Disordered" evidence="8">
    <location>
        <begin position="279"/>
        <end position="299"/>
    </location>
</feature>
<dbReference type="AlphaFoldDB" id="A0A4P9WGG4"/>
<evidence type="ECO:0000256" key="9">
    <source>
        <dbReference type="SAM" id="Phobius"/>
    </source>
</evidence>
<protein>
    <submittedName>
        <fullName evidence="11">P-loop containing nucleoside triphosphate hydrolase protein</fullName>
    </submittedName>
</protein>
<evidence type="ECO:0000256" key="7">
    <source>
        <dbReference type="ARBA" id="ARBA00023136"/>
    </source>
</evidence>
<organism evidence="11 12">
    <name type="scientific">Blyttiomyces helicus</name>
    <dbReference type="NCBI Taxonomy" id="388810"/>
    <lineage>
        <taxon>Eukaryota</taxon>
        <taxon>Fungi</taxon>
        <taxon>Fungi incertae sedis</taxon>
        <taxon>Chytridiomycota</taxon>
        <taxon>Chytridiomycota incertae sedis</taxon>
        <taxon>Chytridiomycetes</taxon>
        <taxon>Chytridiomycetes incertae sedis</taxon>
        <taxon>Blyttiomyces</taxon>
    </lineage>
</organism>
<feature type="compositionally biased region" description="Low complexity" evidence="8">
    <location>
        <begin position="281"/>
        <end position="297"/>
    </location>
</feature>
<feature type="domain" description="ABC transporter" evidence="10">
    <location>
        <begin position="5"/>
        <end position="243"/>
    </location>
</feature>
<keyword evidence="5" id="KW-0067">ATP-binding</keyword>
<dbReference type="InterPro" id="IPR050352">
    <property type="entry name" value="ABCG_transporters"/>
</dbReference>
<feature type="transmembrane region" description="Helical" evidence="9">
    <location>
        <begin position="562"/>
        <end position="584"/>
    </location>
</feature>
<dbReference type="GO" id="GO:0140359">
    <property type="term" value="F:ABC-type transporter activity"/>
    <property type="evidence" value="ECO:0007669"/>
    <property type="project" value="InterPro"/>
</dbReference>
<evidence type="ECO:0000256" key="1">
    <source>
        <dbReference type="ARBA" id="ARBA00004141"/>
    </source>
</evidence>